<feature type="transmembrane region" description="Helical" evidence="6">
    <location>
        <begin position="102"/>
        <end position="121"/>
    </location>
</feature>
<gene>
    <name evidence="8" type="ORF">A2W18_08015</name>
</gene>
<feature type="domain" description="EamA" evidence="7">
    <location>
        <begin position="11"/>
        <end position="144"/>
    </location>
</feature>
<feature type="transmembrane region" description="Helical" evidence="6">
    <location>
        <begin position="130"/>
        <end position="151"/>
    </location>
</feature>
<accession>A0A1F6V8W1</accession>
<evidence type="ECO:0000256" key="6">
    <source>
        <dbReference type="SAM" id="Phobius"/>
    </source>
</evidence>
<evidence type="ECO:0000313" key="9">
    <source>
        <dbReference type="Proteomes" id="UP000179076"/>
    </source>
</evidence>
<keyword evidence="5 6" id="KW-0472">Membrane</keyword>
<feature type="domain" description="EamA" evidence="7">
    <location>
        <begin position="157"/>
        <end position="291"/>
    </location>
</feature>
<comment type="subcellular location">
    <subcellularLocation>
        <location evidence="1">Cell membrane</location>
        <topology evidence="1">Multi-pass membrane protein</topology>
    </subcellularLocation>
</comment>
<dbReference type="PANTHER" id="PTHR32322:SF18">
    <property type="entry name" value="S-ADENOSYLMETHIONINE_S-ADENOSYLHOMOCYSTEINE TRANSPORTER"/>
    <property type="match status" value="1"/>
</dbReference>
<evidence type="ECO:0000256" key="1">
    <source>
        <dbReference type="ARBA" id="ARBA00004651"/>
    </source>
</evidence>
<evidence type="ECO:0000256" key="2">
    <source>
        <dbReference type="ARBA" id="ARBA00022475"/>
    </source>
</evidence>
<sequence>MTTKDSGFSAFGYLLLAVIALGWGFNWPIIKIVLWDVPPLTFRGVCLTLGGIGVLLIARIGGHALTISRKHWTPLLLLSGCNILAWNVLVIYGIAYLPSGRAALLAYTMPLWSISLSVWLLNEALTARRIVALLLGMAGVALLLGADALAFGGALGGVAMMLAAAFFWGLGVVLLKRFALPVPTVSLTGWLMLIGGVPIGLMALLLESSEWRAVGLYPALGVVYNIAVAFMFCYWAWNRIVFMVPVAVSSLAALITPVVGVLSGMWLLQEEPSWREFLPGAFILSAIALALRTPARAGARDASSV</sequence>
<feature type="transmembrane region" description="Helical" evidence="6">
    <location>
        <begin position="12"/>
        <end position="34"/>
    </location>
</feature>
<dbReference type="AlphaFoldDB" id="A0A1F6V8W1"/>
<dbReference type="GO" id="GO:0005886">
    <property type="term" value="C:plasma membrane"/>
    <property type="evidence" value="ECO:0007669"/>
    <property type="project" value="UniProtKB-SubCell"/>
</dbReference>
<protein>
    <submittedName>
        <fullName evidence="8">Multidrug DMT transporter permease</fullName>
    </submittedName>
</protein>
<name>A0A1F6V8W1_9PROT</name>
<dbReference type="EMBL" id="MFSP01000096">
    <property type="protein sequence ID" value="OGI66058.1"/>
    <property type="molecule type" value="Genomic_DNA"/>
</dbReference>
<evidence type="ECO:0000256" key="5">
    <source>
        <dbReference type="ARBA" id="ARBA00023136"/>
    </source>
</evidence>
<keyword evidence="2" id="KW-1003">Cell membrane</keyword>
<feature type="transmembrane region" description="Helical" evidence="6">
    <location>
        <begin position="244"/>
        <end position="268"/>
    </location>
</feature>
<dbReference type="InterPro" id="IPR000620">
    <property type="entry name" value="EamA_dom"/>
</dbReference>
<feature type="transmembrane region" description="Helical" evidence="6">
    <location>
        <begin position="274"/>
        <end position="291"/>
    </location>
</feature>
<dbReference type="InterPro" id="IPR050638">
    <property type="entry name" value="AA-Vitamin_Transporters"/>
</dbReference>
<reference evidence="8 9" key="1">
    <citation type="journal article" date="2016" name="Nat. Commun.">
        <title>Thousands of microbial genomes shed light on interconnected biogeochemical processes in an aquifer system.</title>
        <authorList>
            <person name="Anantharaman K."/>
            <person name="Brown C.T."/>
            <person name="Hug L.A."/>
            <person name="Sharon I."/>
            <person name="Castelle C.J."/>
            <person name="Probst A.J."/>
            <person name="Thomas B.C."/>
            <person name="Singh A."/>
            <person name="Wilkins M.J."/>
            <person name="Karaoz U."/>
            <person name="Brodie E.L."/>
            <person name="Williams K.H."/>
            <person name="Hubbard S.S."/>
            <person name="Banfield J.F."/>
        </authorList>
    </citation>
    <scope>NUCLEOTIDE SEQUENCE [LARGE SCALE GENOMIC DNA]</scope>
</reference>
<evidence type="ECO:0000259" key="7">
    <source>
        <dbReference type="Pfam" id="PF00892"/>
    </source>
</evidence>
<dbReference type="SUPFAM" id="SSF103481">
    <property type="entry name" value="Multidrug resistance efflux transporter EmrE"/>
    <property type="match status" value="1"/>
</dbReference>
<evidence type="ECO:0000256" key="4">
    <source>
        <dbReference type="ARBA" id="ARBA00022989"/>
    </source>
</evidence>
<dbReference type="Proteomes" id="UP000179076">
    <property type="component" value="Unassembled WGS sequence"/>
</dbReference>
<evidence type="ECO:0000313" key="8">
    <source>
        <dbReference type="EMBL" id="OGI66058.1"/>
    </source>
</evidence>
<feature type="transmembrane region" description="Helical" evidence="6">
    <location>
        <begin position="40"/>
        <end position="60"/>
    </location>
</feature>
<feature type="transmembrane region" description="Helical" evidence="6">
    <location>
        <begin position="217"/>
        <end position="237"/>
    </location>
</feature>
<keyword evidence="3 6" id="KW-0812">Transmembrane</keyword>
<proteinExistence type="predicted"/>
<comment type="caution">
    <text evidence="8">The sequence shown here is derived from an EMBL/GenBank/DDBJ whole genome shotgun (WGS) entry which is preliminary data.</text>
</comment>
<evidence type="ECO:0000256" key="3">
    <source>
        <dbReference type="ARBA" id="ARBA00022692"/>
    </source>
</evidence>
<dbReference type="Pfam" id="PF00892">
    <property type="entry name" value="EamA"/>
    <property type="match status" value="2"/>
</dbReference>
<keyword evidence="4 6" id="KW-1133">Transmembrane helix</keyword>
<feature type="transmembrane region" description="Helical" evidence="6">
    <location>
        <begin position="157"/>
        <end position="175"/>
    </location>
</feature>
<feature type="transmembrane region" description="Helical" evidence="6">
    <location>
        <begin position="187"/>
        <end position="205"/>
    </location>
</feature>
<organism evidence="8 9">
    <name type="scientific">Candidatus Muproteobacteria bacterium RBG_16_60_9</name>
    <dbReference type="NCBI Taxonomy" id="1817755"/>
    <lineage>
        <taxon>Bacteria</taxon>
        <taxon>Pseudomonadati</taxon>
        <taxon>Pseudomonadota</taxon>
        <taxon>Candidatus Muproteobacteria</taxon>
    </lineage>
</organism>
<feature type="transmembrane region" description="Helical" evidence="6">
    <location>
        <begin position="72"/>
        <end position="96"/>
    </location>
</feature>
<dbReference type="PANTHER" id="PTHR32322">
    <property type="entry name" value="INNER MEMBRANE TRANSPORTER"/>
    <property type="match status" value="1"/>
</dbReference>
<dbReference type="InterPro" id="IPR037185">
    <property type="entry name" value="EmrE-like"/>
</dbReference>